<dbReference type="SUPFAM" id="SSF53659">
    <property type="entry name" value="Isocitrate/Isopropylmalate dehydrogenase-like"/>
    <property type="match status" value="1"/>
</dbReference>
<protein>
    <submittedName>
        <fullName evidence="5">Phosphate acetytransferase</fullName>
    </submittedName>
    <submittedName>
        <fullName evidence="6">Phosphate butyryltransferase</fullName>
    </submittedName>
</protein>
<evidence type="ECO:0000313" key="6">
    <source>
        <dbReference type="EMBL" id="SFD16617.1"/>
    </source>
</evidence>
<dbReference type="EMBL" id="CP014007">
    <property type="protein sequence ID" value="ANI80640.1"/>
    <property type="molecule type" value="Genomic_DNA"/>
</dbReference>
<evidence type="ECO:0000256" key="1">
    <source>
        <dbReference type="ARBA" id="ARBA00005656"/>
    </source>
</evidence>
<reference evidence="5 7" key="2">
    <citation type="submission" date="2021-03" db="EMBL/GenBank/DDBJ databases">
        <authorList>
            <person name="Li Y."/>
            <person name="Li S."/>
            <person name="Chen M."/>
            <person name="Peng G."/>
            <person name="Tan Z."/>
            <person name="An Q."/>
        </authorList>
    </citation>
    <scope>NUCLEOTIDE SEQUENCE [LARGE SCALE GENOMIC DNA]</scope>
    <source>
        <strain evidence="5 7">Ola 51</strain>
    </source>
</reference>
<dbReference type="PANTHER" id="PTHR43356:SF2">
    <property type="entry name" value="PHOSPHATE ACETYLTRANSFERASE"/>
    <property type="match status" value="1"/>
</dbReference>
<feature type="domain" description="Phosphate acetyl/butaryl transferase" evidence="4">
    <location>
        <begin position="80"/>
        <end position="290"/>
    </location>
</feature>
<dbReference type="Pfam" id="PF01515">
    <property type="entry name" value="PTA_PTB"/>
    <property type="match status" value="1"/>
</dbReference>
<gene>
    <name evidence="5" type="ORF">AWR26_00200</name>
    <name evidence="6" type="ORF">SAMN05216286_4506</name>
</gene>
<dbReference type="RefSeq" id="WP_064562607.1">
    <property type="nucleotide sequence ID" value="NZ_CP014007.2"/>
</dbReference>
<comment type="similarity">
    <text evidence="1">Belongs to the phosphate acetyltransferase and butyryltransferase family.</text>
</comment>
<evidence type="ECO:0000313" key="8">
    <source>
        <dbReference type="Proteomes" id="UP000182314"/>
    </source>
</evidence>
<keyword evidence="3" id="KW-0012">Acyltransferase</keyword>
<dbReference type="PIRSF" id="PIRSF000428">
    <property type="entry name" value="P_Ac_trans"/>
    <property type="match status" value="1"/>
</dbReference>
<dbReference type="GO" id="GO:0016746">
    <property type="term" value="F:acyltransferase activity"/>
    <property type="evidence" value="ECO:0007669"/>
    <property type="project" value="UniProtKB-KW"/>
</dbReference>
<dbReference type="InterPro" id="IPR012147">
    <property type="entry name" value="P_Ac_Bu_trans"/>
</dbReference>
<sequence>MLKQLDSFLELAKRKSQKTIAVAAAEDAFALDAIRMIIVQGLGRAILVGCREKIVTIAGRLDFDIREVEIIDLPDKTQACNKAVELVKSGKADILMKGLVDSPVYLRAILNKTFGIAESSLVTQMAFIQSPFYRKLFAITDAGINISPTKQDKKIMVTQSVDLLHRLDISNPKVALIAAVEHATPAIQATVDAAELSEERFENCIVEGPLSVDLAFSHDSCRHKGLDTRVGGDVDLIVLPDVNSANVFYKTVMQLGSASSASVLTGTSAPVVFTSRSDTATTKYFSIACAIAQCKD</sequence>
<evidence type="ECO:0000256" key="2">
    <source>
        <dbReference type="ARBA" id="ARBA00022679"/>
    </source>
</evidence>
<dbReference type="Proteomes" id="UP000182314">
    <property type="component" value="Unassembled WGS sequence"/>
</dbReference>
<organism evidence="6 8">
    <name type="scientific">Kosakonia oryzae</name>
    <dbReference type="NCBI Taxonomy" id="497725"/>
    <lineage>
        <taxon>Bacteria</taxon>
        <taxon>Pseudomonadati</taxon>
        <taxon>Pseudomonadota</taxon>
        <taxon>Gammaproteobacteria</taxon>
        <taxon>Enterobacterales</taxon>
        <taxon>Enterobacteriaceae</taxon>
        <taxon>Kosakonia</taxon>
    </lineage>
</organism>
<dbReference type="PANTHER" id="PTHR43356">
    <property type="entry name" value="PHOSPHATE ACETYLTRANSFERASE"/>
    <property type="match status" value="1"/>
</dbReference>
<accession>A0AA94KSG5</accession>
<evidence type="ECO:0000256" key="3">
    <source>
        <dbReference type="ARBA" id="ARBA00023315"/>
    </source>
</evidence>
<name>A0AA94KSG5_9ENTR</name>
<dbReference type="InterPro" id="IPR002505">
    <property type="entry name" value="PTA_PTB"/>
</dbReference>
<dbReference type="Proteomes" id="UP000078227">
    <property type="component" value="Chromosome"/>
</dbReference>
<dbReference type="Gene3D" id="3.40.718.10">
    <property type="entry name" value="Isopropylmalate Dehydrogenase"/>
    <property type="match status" value="1"/>
</dbReference>
<reference evidence="6 8" key="1">
    <citation type="submission" date="2016-10" db="EMBL/GenBank/DDBJ databases">
        <authorList>
            <person name="Varghese N."/>
            <person name="Submissions S."/>
        </authorList>
    </citation>
    <scope>NUCLEOTIDE SEQUENCE [LARGE SCALE GENOMIC DNA]</scope>
    <source>
        <strain evidence="6 8">CGMCC 1.7012</strain>
    </source>
</reference>
<evidence type="ECO:0000313" key="5">
    <source>
        <dbReference type="EMBL" id="ANI80640.1"/>
    </source>
</evidence>
<dbReference type="InterPro" id="IPR050500">
    <property type="entry name" value="Phos_Acetyltrans/Butyryltrans"/>
</dbReference>
<keyword evidence="2" id="KW-0808">Transferase</keyword>
<dbReference type="EMBL" id="FOKO01000006">
    <property type="protein sequence ID" value="SFD16617.1"/>
    <property type="molecule type" value="Genomic_DNA"/>
</dbReference>
<proteinExistence type="inferred from homology"/>
<dbReference type="KEGG" id="kor:AWR26_00200"/>
<evidence type="ECO:0000313" key="7">
    <source>
        <dbReference type="Proteomes" id="UP000078227"/>
    </source>
</evidence>
<evidence type="ECO:0000259" key="4">
    <source>
        <dbReference type="Pfam" id="PF01515"/>
    </source>
</evidence>
<dbReference type="AlphaFoldDB" id="A0AA94KSG5"/>
<keyword evidence="7" id="KW-1185">Reference proteome</keyword>